<organism evidence="1">
    <name type="scientific">marine sediment metagenome</name>
    <dbReference type="NCBI Taxonomy" id="412755"/>
    <lineage>
        <taxon>unclassified sequences</taxon>
        <taxon>metagenomes</taxon>
        <taxon>ecological metagenomes</taxon>
    </lineage>
</organism>
<dbReference type="SUPFAM" id="SSF53649">
    <property type="entry name" value="Alkaline phosphatase-like"/>
    <property type="match status" value="1"/>
</dbReference>
<sequence>YSLSTGNVAADFERRRHQFQLKSVKEIASSGDKPFFVFVHLMLPHPPYIWTGSGQPQETKTDDLEWLYLEQVKFAEGYLLDMIDSIKNPEAVIIVQSDEGMKHDDTEWNQKLSDIQWRGVLTAWHIPNSNDAELDAVEPHEILKHVIDKLREE</sequence>
<feature type="non-terminal residue" evidence="1">
    <location>
        <position position="1"/>
    </location>
</feature>
<protein>
    <recommendedName>
        <fullName evidence="2">Sulfatase N-terminal domain-containing protein</fullName>
    </recommendedName>
</protein>
<proteinExistence type="predicted"/>
<reference evidence="1" key="1">
    <citation type="journal article" date="2014" name="Front. Microbiol.">
        <title>High frequency of phylogenetically diverse reductive dehalogenase-homologous genes in deep subseafloor sedimentary metagenomes.</title>
        <authorList>
            <person name="Kawai M."/>
            <person name="Futagami T."/>
            <person name="Toyoda A."/>
            <person name="Takaki Y."/>
            <person name="Nishi S."/>
            <person name="Hori S."/>
            <person name="Arai W."/>
            <person name="Tsubouchi T."/>
            <person name="Morono Y."/>
            <person name="Uchiyama I."/>
            <person name="Ito T."/>
            <person name="Fujiyama A."/>
            <person name="Inagaki F."/>
            <person name="Takami H."/>
        </authorList>
    </citation>
    <scope>NUCLEOTIDE SEQUENCE</scope>
    <source>
        <strain evidence="1">Expedition CK06-06</strain>
    </source>
</reference>
<comment type="caution">
    <text evidence="1">The sequence shown here is derived from an EMBL/GenBank/DDBJ whole genome shotgun (WGS) entry which is preliminary data.</text>
</comment>
<dbReference type="AlphaFoldDB" id="X0U6U6"/>
<evidence type="ECO:0000313" key="1">
    <source>
        <dbReference type="EMBL" id="GAF96082.1"/>
    </source>
</evidence>
<evidence type="ECO:0008006" key="2">
    <source>
        <dbReference type="Google" id="ProtNLM"/>
    </source>
</evidence>
<name>X0U6U6_9ZZZZ</name>
<dbReference type="InterPro" id="IPR017850">
    <property type="entry name" value="Alkaline_phosphatase_core_sf"/>
</dbReference>
<accession>X0U6U6</accession>
<dbReference type="Gene3D" id="3.40.720.10">
    <property type="entry name" value="Alkaline Phosphatase, subunit A"/>
    <property type="match status" value="1"/>
</dbReference>
<gene>
    <name evidence="1" type="ORF">S01H1_23255</name>
</gene>
<dbReference type="EMBL" id="BARS01013365">
    <property type="protein sequence ID" value="GAF96082.1"/>
    <property type="molecule type" value="Genomic_DNA"/>
</dbReference>